<keyword evidence="6" id="KW-0812">Transmembrane</keyword>
<keyword evidence="5 6" id="KW-0472">Membrane</keyword>
<keyword evidence="6" id="KW-1133">Transmembrane helix</keyword>
<keyword evidence="4" id="KW-0496">Mitochondrion</keyword>
<comment type="subcellular location">
    <subcellularLocation>
        <location evidence="1">Mitochondrion inner membrane</location>
    </subcellularLocation>
</comment>
<comment type="similarity">
    <text evidence="2">Belongs to the cytochrome c oxidase VIIa family.</text>
</comment>
<keyword evidence="8" id="KW-1185">Reference proteome</keyword>
<comment type="caution">
    <text evidence="7">The sequence shown here is derived from an EMBL/GenBank/DDBJ whole genome shotgun (WGS) entry which is preliminary data.</text>
</comment>
<evidence type="ECO:0000313" key="7">
    <source>
        <dbReference type="EMBL" id="KAK2579527.1"/>
    </source>
</evidence>
<dbReference type="GO" id="GO:0006123">
    <property type="term" value="P:mitochondrial electron transport, cytochrome c to oxygen"/>
    <property type="evidence" value="ECO:0007669"/>
    <property type="project" value="InterPro"/>
</dbReference>
<gene>
    <name evidence="7" type="ORF">KPH14_010830</name>
</gene>
<evidence type="ECO:0000256" key="2">
    <source>
        <dbReference type="ARBA" id="ARBA00009331"/>
    </source>
</evidence>
<keyword evidence="3" id="KW-0999">Mitochondrion inner membrane</keyword>
<evidence type="ECO:0000256" key="5">
    <source>
        <dbReference type="ARBA" id="ARBA00023136"/>
    </source>
</evidence>
<evidence type="ECO:0000256" key="1">
    <source>
        <dbReference type="ARBA" id="ARBA00004273"/>
    </source>
</evidence>
<evidence type="ECO:0000256" key="6">
    <source>
        <dbReference type="SAM" id="Phobius"/>
    </source>
</evidence>
<dbReference type="Proteomes" id="UP001258017">
    <property type="component" value="Unassembled WGS sequence"/>
</dbReference>
<name>A0AAD9VMU6_9HYME</name>
<dbReference type="GO" id="GO:0045277">
    <property type="term" value="C:respiratory chain complex IV"/>
    <property type="evidence" value="ECO:0007669"/>
    <property type="project" value="InterPro"/>
</dbReference>
<feature type="transmembrane region" description="Helical" evidence="6">
    <location>
        <begin position="90"/>
        <end position="113"/>
    </location>
</feature>
<dbReference type="GO" id="GO:0005743">
    <property type="term" value="C:mitochondrial inner membrane"/>
    <property type="evidence" value="ECO:0007669"/>
    <property type="project" value="UniProtKB-SubCell"/>
</dbReference>
<proteinExistence type="inferred from homology"/>
<accession>A0AAD9VMU6</accession>
<reference evidence="7" key="1">
    <citation type="submission" date="2021-08" db="EMBL/GenBank/DDBJ databases">
        <authorList>
            <person name="Misof B."/>
            <person name="Oliver O."/>
            <person name="Podsiadlowski L."/>
            <person name="Donath A."/>
            <person name="Peters R."/>
            <person name="Mayer C."/>
            <person name="Rust J."/>
            <person name="Gunkel S."/>
            <person name="Lesny P."/>
            <person name="Martin S."/>
            <person name="Oeyen J.P."/>
            <person name="Petersen M."/>
            <person name="Panagiotis P."/>
            <person name="Wilbrandt J."/>
            <person name="Tanja T."/>
        </authorList>
    </citation>
    <scope>NUCLEOTIDE SEQUENCE</scope>
    <source>
        <strain evidence="7">GBR_01_08_01A</strain>
        <tissue evidence="7">Thorax + abdomen</tissue>
    </source>
</reference>
<reference evidence="7" key="2">
    <citation type="journal article" date="2023" name="Commun. Biol.">
        <title>Intrasexual cuticular hydrocarbon dimorphism in a wasp sheds light on hydrocarbon biosynthesis genes in Hymenoptera.</title>
        <authorList>
            <person name="Moris V.C."/>
            <person name="Podsiadlowski L."/>
            <person name="Martin S."/>
            <person name="Oeyen J.P."/>
            <person name="Donath A."/>
            <person name="Petersen M."/>
            <person name="Wilbrandt J."/>
            <person name="Misof B."/>
            <person name="Liedtke D."/>
            <person name="Thamm M."/>
            <person name="Scheiner R."/>
            <person name="Schmitt T."/>
            <person name="Niehuis O."/>
        </authorList>
    </citation>
    <scope>NUCLEOTIDE SEQUENCE</scope>
    <source>
        <strain evidence="7">GBR_01_08_01A</strain>
    </source>
</reference>
<evidence type="ECO:0000313" key="8">
    <source>
        <dbReference type="Proteomes" id="UP001258017"/>
    </source>
</evidence>
<organism evidence="7 8">
    <name type="scientific">Odynerus spinipes</name>
    <dbReference type="NCBI Taxonomy" id="1348599"/>
    <lineage>
        <taxon>Eukaryota</taxon>
        <taxon>Metazoa</taxon>
        <taxon>Ecdysozoa</taxon>
        <taxon>Arthropoda</taxon>
        <taxon>Hexapoda</taxon>
        <taxon>Insecta</taxon>
        <taxon>Pterygota</taxon>
        <taxon>Neoptera</taxon>
        <taxon>Endopterygota</taxon>
        <taxon>Hymenoptera</taxon>
        <taxon>Apocrita</taxon>
        <taxon>Aculeata</taxon>
        <taxon>Vespoidea</taxon>
        <taxon>Vespidae</taxon>
        <taxon>Eumeninae</taxon>
        <taxon>Odynerus</taxon>
    </lineage>
</organism>
<dbReference type="Gene3D" id="4.10.91.10">
    <property type="entry name" value="Cytochrome c oxidase, subunit VIIa"/>
    <property type="match status" value="1"/>
</dbReference>
<sequence>MSFHEFNPFTGRLKESTHFQPFYPLKPSALQKSEPPAMIWDTINTKPVAVKSQTAGFASSVDPKILEKFKHFQKDIHKPVYLMGGTKDKILFGITLALFSVCAYKTAEFYYIASKKF</sequence>
<dbReference type="InterPro" id="IPR036539">
    <property type="entry name" value="Cyt_c_oxidase_su7a_sf"/>
</dbReference>
<evidence type="ECO:0000256" key="3">
    <source>
        <dbReference type="ARBA" id="ARBA00022792"/>
    </source>
</evidence>
<dbReference type="EMBL" id="JAIFRP010000084">
    <property type="protein sequence ID" value="KAK2579527.1"/>
    <property type="molecule type" value="Genomic_DNA"/>
</dbReference>
<dbReference type="AlphaFoldDB" id="A0AAD9VMU6"/>
<protein>
    <submittedName>
        <fullName evidence="7">Uncharacterized protein</fullName>
    </submittedName>
</protein>
<evidence type="ECO:0000256" key="4">
    <source>
        <dbReference type="ARBA" id="ARBA00023128"/>
    </source>
</evidence>
<dbReference type="SUPFAM" id="SSF81419">
    <property type="entry name" value="Mitochondrial cytochrome c oxidase subunit VIIa"/>
    <property type="match status" value="1"/>
</dbReference>